<gene>
    <name evidence="1" type="ORF">DHEL01_v203563</name>
</gene>
<dbReference type="OrthoDB" id="5225243at2759"/>
<keyword evidence="2" id="KW-1185">Reference proteome</keyword>
<reference evidence="1" key="1">
    <citation type="submission" date="2017-09" db="EMBL/GenBank/DDBJ databases">
        <title>Polyketide synthases of a Diaporthe helianthi virulent isolate.</title>
        <authorList>
            <person name="Baroncelli R."/>
        </authorList>
    </citation>
    <scope>NUCLEOTIDE SEQUENCE [LARGE SCALE GENOMIC DNA]</scope>
    <source>
        <strain evidence="1">7/96</strain>
    </source>
</reference>
<name>A0A2P5I6A4_DIAHE</name>
<comment type="caution">
    <text evidence="1">The sequence shown here is derived from an EMBL/GenBank/DDBJ whole genome shotgun (WGS) entry which is preliminary data.</text>
</comment>
<dbReference type="PROSITE" id="PS51257">
    <property type="entry name" value="PROKAR_LIPOPROTEIN"/>
    <property type="match status" value="1"/>
</dbReference>
<dbReference type="InParanoid" id="A0A2P5I6A4"/>
<dbReference type="AlphaFoldDB" id="A0A2P5I6A4"/>
<organism evidence="1 2">
    <name type="scientific">Diaporthe helianthi</name>
    <dbReference type="NCBI Taxonomy" id="158607"/>
    <lineage>
        <taxon>Eukaryota</taxon>
        <taxon>Fungi</taxon>
        <taxon>Dikarya</taxon>
        <taxon>Ascomycota</taxon>
        <taxon>Pezizomycotina</taxon>
        <taxon>Sordariomycetes</taxon>
        <taxon>Sordariomycetidae</taxon>
        <taxon>Diaporthales</taxon>
        <taxon>Diaporthaceae</taxon>
        <taxon>Diaporthe</taxon>
    </lineage>
</organism>
<sequence length="162" mass="18156">MYAGRETEMDEANQDPENGNGLYTLGLACCIGISVCGTYSQQAQPGEIRHNAFLAHLADGPAMERTWKSLESKVDRAKKSGLMGLRIQVCVVDPSTLREDKEMRWSKDMVDGQRRINDVYISKAAGLRDGSLRSGVEVYRHHINDIVDMRITRDRIMLIAKA</sequence>
<evidence type="ECO:0000313" key="2">
    <source>
        <dbReference type="Proteomes" id="UP000094444"/>
    </source>
</evidence>
<accession>A0A2P5I6A4</accession>
<proteinExistence type="predicted"/>
<evidence type="ECO:0000313" key="1">
    <source>
        <dbReference type="EMBL" id="POS78048.1"/>
    </source>
</evidence>
<dbReference type="EMBL" id="MAVT02000217">
    <property type="protein sequence ID" value="POS78048.1"/>
    <property type="molecule type" value="Genomic_DNA"/>
</dbReference>
<dbReference type="Proteomes" id="UP000094444">
    <property type="component" value="Unassembled WGS sequence"/>
</dbReference>
<protein>
    <submittedName>
        <fullName evidence="1">Uncharacterized protein</fullName>
    </submittedName>
</protein>